<evidence type="ECO:0000313" key="2">
    <source>
        <dbReference type="Proteomes" id="UP000582090"/>
    </source>
</evidence>
<dbReference type="AlphaFoldDB" id="A0A7W6CYH5"/>
<keyword evidence="2" id="KW-1185">Reference proteome</keyword>
<feature type="non-terminal residue" evidence="1">
    <location>
        <position position="1"/>
    </location>
</feature>
<accession>A0A7W6CYH5</accession>
<protein>
    <submittedName>
        <fullName evidence="1">Uncharacterized protein</fullName>
    </submittedName>
</protein>
<name>A0A7W6CYH5_9HYPH</name>
<evidence type="ECO:0000313" key="1">
    <source>
        <dbReference type="EMBL" id="MBB3967192.1"/>
    </source>
</evidence>
<dbReference type="Proteomes" id="UP000582090">
    <property type="component" value="Unassembled WGS sequence"/>
</dbReference>
<proteinExistence type="predicted"/>
<sequence length="182" mass="20000">CISALLPCQLWYFSPDVLLISSSLPLLRFRNPNGFFPHTVPSHRQSCRNRNPSLGSSVSVGPMDCVVVWLSADGDVHNRRPGRKCRRFRWCPADHVGRGQQGCVAVPQRNGCRLDHWRGRAVSRTCGSSALPWRNVYTLKKSRRAARATPGGVPPAPPPVPHAKIVAYPRGAVCPPGPPEDI</sequence>
<reference evidence="1 2" key="1">
    <citation type="submission" date="2020-08" db="EMBL/GenBank/DDBJ databases">
        <title>Genomic Encyclopedia of Type Strains, Phase IV (KMG-IV): sequencing the most valuable type-strain genomes for metagenomic binning, comparative biology and taxonomic classification.</title>
        <authorList>
            <person name="Goeker M."/>
        </authorList>
    </citation>
    <scope>NUCLEOTIDE SEQUENCE [LARGE SCALE GENOMIC DNA]</scope>
    <source>
        <strain evidence="1 2">DSM 26575</strain>
    </source>
</reference>
<comment type="caution">
    <text evidence="1">The sequence shown here is derived from an EMBL/GenBank/DDBJ whole genome shotgun (WGS) entry which is preliminary data.</text>
</comment>
<dbReference type="EMBL" id="JACIDW010000034">
    <property type="protein sequence ID" value="MBB3967192.1"/>
    <property type="molecule type" value="Genomic_DNA"/>
</dbReference>
<gene>
    <name evidence="1" type="ORF">GGQ67_004889</name>
</gene>
<organism evidence="1 2">
    <name type="scientific">Rhizobium metallidurans</name>
    <dbReference type="NCBI Taxonomy" id="1265931"/>
    <lineage>
        <taxon>Bacteria</taxon>
        <taxon>Pseudomonadati</taxon>
        <taxon>Pseudomonadota</taxon>
        <taxon>Alphaproteobacteria</taxon>
        <taxon>Hyphomicrobiales</taxon>
        <taxon>Rhizobiaceae</taxon>
        <taxon>Rhizobium/Agrobacterium group</taxon>
        <taxon>Rhizobium</taxon>
    </lineage>
</organism>